<dbReference type="Pfam" id="PF10797">
    <property type="entry name" value="YhfT"/>
    <property type="match status" value="1"/>
</dbReference>
<feature type="transmembrane region" description="Helical" evidence="1">
    <location>
        <begin position="46"/>
        <end position="72"/>
    </location>
</feature>
<keyword evidence="1" id="KW-1133">Transmembrane helix</keyword>
<keyword evidence="1" id="KW-0472">Membrane</keyword>
<keyword evidence="3" id="KW-1185">Reference proteome</keyword>
<evidence type="ECO:0000313" key="2">
    <source>
        <dbReference type="EMBL" id="MBR7679104.1"/>
    </source>
</evidence>
<protein>
    <submittedName>
        <fullName evidence="2">Permease</fullName>
    </submittedName>
</protein>
<comment type="caution">
    <text evidence="2">The sequence shown here is derived from an EMBL/GenBank/DDBJ whole genome shotgun (WGS) entry which is preliminary data.</text>
</comment>
<organism evidence="2 3">
    <name type="scientific">Streptomyces daliensis</name>
    <dbReference type="NCBI Taxonomy" id="299421"/>
    <lineage>
        <taxon>Bacteria</taxon>
        <taxon>Bacillati</taxon>
        <taxon>Actinomycetota</taxon>
        <taxon>Actinomycetes</taxon>
        <taxon>Kitasatosporales</taxon>
        <taxon>Streptomycetaceae</taxon>
        <taxon>Streptomyces</taxon>
    </lineage>
</organism>
<dbReference type="InterPro" id="IPR019733">
    <property type="entry name" value="Uncharacterised_YhfT"/>
</dbReference>
<accession>A0A8T4JC37</accession>
<gene>
    <name evidence="2" type="ORF">KDA82_40470</name>
</gene>
<evidence type="ECO:0000256" key="1">
    <source>
        <dbReference type="SAM" id="Phobius"/>
    </source>
</evidence>
<evidence type="ECO:0000313" key="3">
    <source>
        <dbReference type="Proteomes" id="UP000675554"/>
    </source>
</evidence>
<feature type="non-terminal residue" evidence="2">
    <location>
        <position position="1"/>
    </location>
</feature>
<keyword evidence="1" id="KW-0812">Transmembrane</keyword>
<sequence length="96" mass="9719">VVGALVFAVEVLALSYIGKVLGKLPSVRDSSEHLRSAISETLQLAILFGSLMAANTMGGGLGILIVGGLYLLNEAMGRVVVRMAAAPAAVLVGGVL</sequence>
<proteinExistence type="predicted"/>
<dbReference type="Proteomes" id="UP000675554">
    <property type="component" value="Unassembled WGS sequence"/>
</dbReference>
<feature type="non-terminal residue" evidence="2">
    <location>
        <position position="96"/>
    </location>
</feature>
<dbReference type="AlphaFoldDB" id="A0A8T4JC37"/>
<name>A0A8T4JC37_9ACTN</name>
<dbReference type="EMBL" id="JAGSMN010002270">
    <property type="protein sequence ID" value="MBR7679104.1"/>
    <property type="molecule type" value="Genomic_DNA"/>
</dbReference>
<reference evidence="2" key="1">
    <citation type="submission" date="2021-04" db="EMBL/GenBank/DDBJ databases">
        <title>Sequencing of actinobacteria type strains.</title>
        <authorList>
            <person name="Nguyen G.-S."/>
            <person name="Wentzel A."/>
        </authorList>
    </citation>
    <scope>NUCLEOTIDE SEQUENCE</scope>
    <source>
        <strain evidence="2">DSM 42095</strain>
    </source>
</reference>